<dbReference type="EMBL" id="SFAP01000059">
    <property type="protein sequence ID" value="TRV27575.1"/>
    <property type="molecule type" value="Genomic_DNA"/>
</dbReference>
<gene>
    <name evidence="1" type="ORF">EWV88_04585</name>
</gene>
<comment type="caution">
    <text evidence="1">The sequence shown here is derived from an EMBL/GenBank/DDBJ whole genome shotgun (WGS) entry which is preliminary data.</text>
</comment>
<proteinExistence type="predicted"/>
<name>A0A552M523_9CHRO</name>
<reference evidence="1 2" key="1">
    <citation type="submission" date="2019-01" db="EMBL/GenBank/DDBJ databases">
        <title>Coherence of Microcystis species and biogeography revealed through population genomics.</title>
        <authorList>
            <person name="Perez-Carrascal O.M."/>
            <person name="Terrat Y."/>
            <person name="Giani A."/>
            <person name="Fortin N."/>
            <person name="Tromas N."/>
            <person name="Shapiro B.J."/>
        </authorList>
    </citation>
    <scope>NUCLEOTIDE SEQUENCE [LARGE SCALE GENOMIC DNA]</scope>
    <source>
        <strain evidence="1">Mw_MB_S_20031200_S109D</strain>
    </source>
</reference>
<dbReference type="Proteomes" id="UP000318616">
    <property type="component" value="Unassembled WGS sequence"/>
</dbReference>
<protein>
    <submittedName>
        <fullName evidence="1">Uncharacterized protein</fullName>
    </submittedName>
</protein>
<dbReference type="AlphaFoldDB" id="A0A552M523"/>
<organism evidence="1 2">
    <name type="scientific">Microcystis wesenbergii Mw_MB_S_20031200_S109D</name>
    <dbReference type="NCBI Taxonomy" id="2486241"/>
    <lineage>
        <taxon>Bacteria</taxon>
        <taxon>Bacillati</taxon>
        <taxon>Cyanobacteriota</taxon>
        <taxon>Cyanophyceae</taxon>
        <taxon>Oscillatoriophycideae</taxon>
        <taxon>Chroococcales</taxon>
        <taxon>Microcystaceae</taxon>
        <taxon>Microcystis</taxon>
    </lineage>
</organism>
<accession>A0A552M523</accession>
<evidence type="ECO:0000313" key="1">
    <source>
        <dbReference type="EMBL" id="TRV27575.1"/>
    </source>
</evidence>
<sequence length="69" mass="8470">MIEILKETHDRQNNEVNSYVTVKFLGYHEVFQQIETIKTYRLPNNQSKDDFLQQEYDNWFSCFDNDLEF</sequence>
<evidence type="ECO:0000313" key="2">
    <source>
        <dbReference type="Proteomes" id="UP000318616"/>
    </source>
</evidence>